<accession>A0ABT4BV85</accession>
<dbReference type="PANTHER" id="PTHR30217:SF6">
    <property type="entry name" value="TRNA HYDROXYLATION PROTEIN P"/>
    <property type="match status" value="1"/>
</dbReference>
<organism evidence="5 6">
    <name type="scientific">Caproiciproducens galactitolivorans</name>
    <dbReference type="NCBI Taxonomy" id="642589"/>
    <lineage>
        <taxon>Bacteria</taxon>
        <taxon>Bacillati</taxon>
        <taxon>Bacillota</taxon>
        <taxon>Clostridia</taxon>
        <taxon>Eubacteriales</taxon>
        <taxon>Acutalibacteraceae</taxon>
        <taxon>Caproiciproducens</taxon>
    </lineage>
</organism>
<evidence type="ECO:0000313" key="5">
    <source>
        <dbReference type="EMBL" id="MCY1713993.1"/>
    </source>
</evidence>
<sequence>MKDESNRVELLSPVGDRERLDAAIEFGADAVYLAGQEFGMRTAPSNFSREELEKAVRLAHKKNVKVYLTCNTVPHNEELARLPDFLRFTQSIGIDALIIADFGVMSMAKTYAPNVAIHMSTQTGIANYAAARELYNLGASRVVLARELNLEEIAEIRAKTPKELEIEAFVHGAMCVSFSGRCLLSSYLTGRDANRGDCAQPCRWEYALVESKRPGQYMPVFEDKNGTYILNSKDMCMIEHLPELIRAGVTSLKIEGRAKSAYYVSVVTNAYRNAIDEYYRHPEQKVSPWIVEELNKISHREYSTGFYFGNEPGQVYENGGYVREYDVIAVCEKYENGVATLSQRNRFFKGDTADVLEKGREPYLLTLNELFDENWNPIDSAPHAMMTVYYKTDRPIAKGAILRKKRL</sequence>
<dbReference type="EMBL" id="JAPOHA010000006">
    <property type="protein sequence ID" value="MCY1713993.1"/>
    <property type="molecule type" value="Genomic_DNA"/>
</dbReference>
<dbReference type="InterPro" id="IPR032525">
    <property type="entry name" value="Peptidase_U32_C"/>
</dbReference>
<evidence type="ECO:0000259" key="4">
    <source>
        <dbReference type="Pfam" id="PF16325"/>
    </source>
</evidence>
<comment type="caution">
    <text evidence="5">The sequence shown here is derived from an EMBL/GenBank/DDBJ whole genome shotgun (WGS) entry which is preliminary data.</text>
</comment>
<name>A0ABT4BV85_9FIRM</name>
<keyword evidence="1" id="KW-0645">Protease</keyword>
<comment type="similarity">
    <text evidence="3">Belongs to the peptidase U32 family.</text>
</comment>
<feature type="domain" description="Peptidase family U32 C-terminal" evidence="4">
    <location>
        <begin position="323"/>
        <end position="403"/>
    </location>
</feature>
<dbReference type="InterPro" id="IPR001539">
    <property type="entry name" value="Peptidase_U32"/>
</dbReference>
<dbReference type="PROSITE" id="PS01276">
    <property type="entry name" value="PEPTIDASE_U32"/>
    <property type="match status" value="1"/>
</dbReference>
<evidence type="ECO:0000256" key="2">
    <source>
        <dbReference type="ARBA" id="ARBA00022801"/>
    </source>
</evidence>
<dbReference type="InterPro" id="IPR011060">
    <property type="entry name" value="RibuloseP-bd_barrel"/>
</dbReference>
<dbReference type="PANTHER" id="PTHR30217">
    <property type="entry name" value="PEPTIDASE U32 FAMILY"/>
    <property type="match status" value="1"/>
</dbReference>
<evidence type="ECO:0000313" key="6">
    <source>
        <dbReference type="Proteomes" id="UP001082703"/>
    </source>
</evidence>
<dbReference type="Gene3D" id="2.40.30.10">
    <property type="entry name" value="Translation factors"/>
    <property type="match status" value="1"/>
</dbReference>
<dbReference type="Pfam" id="PF01136">
    <property type="entry name" value="Peptidase_U32"/>
    <property type="match status" value="1"/>
</dbReference>
<evidence type="ECO:0000256" key="1">
    <source>
        <dbReference type="ARBA" id="ARBA00022670"/>
    </source>
</evidence>
<dbReference type="RefSeq" id="WP_268058046.1">
    <property type="nucleotide sequence ID" value="NZ_JAPOHA010000006.1"/>
</dbReference>
<keyword evidence="2" id="KW-0378">Hydrolase</keyword>
<evidence type="ECO:0000256" key="3">
    <source>
        <dbReference type="ARBA" id="ARBA00038374"/>
    </source>
</evidence>
<dbReference type="Pfam" id="PF16325">
    <property type="entry name" value="Peptidase_U32_C"/>
    <property type="match status" value="1"/>
</dbReference>
<protein>
    <submittedName>
        <fullName evidence="5">U32 family peptidase</fullName>
    </submittedName>
</protein>
<dbReference type="Proteomes" id="UP001082703">
    <property type="component" value="Unassembled WGS sequence"/>
</dbReference>
<keyword evidence="6" id="KW-1185">Reference proteome</keyword>
<reference evidence="5 6" key="1">
    <citation type="submission" date="2022-11" db="EMBL/GenBank/DDBJ databases">
        <authorList>
            <person name="Caiyu Z."/>
        </authorList>
    </citation>
    <scope>NUCLEOTIDE SEQUENCE [LARGE SCALE GENOMIC DNA]</scope>
    <source>
        <strain evidence="5 6">YR-4</strain>
    </source>
</reference>
<dbReference type="SUPFAM" id="SSF51366">
    <property type="entry name" value="Ribulose-phoshate binding barrel"/>
    <property type="match status" value="1"/>
</dbReference>
<gene>
    <name evidence="5" type="ORF">OUY18_06975</name>
</gene>
<dbReference type="InterPro" id="IPR051454">
    <property type="entry name" value="RNA/ubiquinone_mod_enzymes"/>
</dbReference>
<proteinExistence type="inferred from homology"/>